<protein>
    <submittedName>
        <fullName evidence="6">Flagellar hook-length control protein FliK</fullName>
    </submittedName>
</protein>
<comment type="similarity">
    <text evidence="2">Belongs to the FliK family.</text>
</comment>
<dbReference type="InterPro" id="IPR038610">
    <property type="entry name" value="FliK-like_C_sf"/>
</dbReference>
<reference evidence="6" key="1">
    <citation type="submission" date="2018-10" db="EMBL/GenBank/DDBJ databases">
        <authorList>
            <consortium name="NARMS: The National Antimicrobial Resistance Monitoring System"/>
        </authorList>
    </citation>
    <scope>NUCLEOTIDE SEQUENCE [LARGE SCALE GENOMIC DNA]</scope>
    <source>
        <strain evidence="6">CVM N17EC0388</strain>
    </source>
</reference>
<proteinExistence type="inferred from homology"/>
<feature type="region of interest" description="Disordered" evidence="4">
    <location>
        <begin position="233"/>
        <end position="307"/>
    </location>
</feature>
<evidence type="ECO:0000256" key="1">
    <source>
        <dbReference type="ARBA" id="ARBA00003944"/>
    </source>
</evidence>
<evidence type="ECO:0000313" key="6">
    <source>
        <dbReference type="EMBL" id="MHO06632.1"/>
    </source>
</evidence>
<feature type="compositionally biased region" description="Basic and acidic residues" evidence="4">
    <location>
        <begin position="233"/>
        <end position="248"/>
    </location>
</feature>
<dbReference type="Pfam" id="PF02120">
    <property type="entry name" value="Flg_hook"/>
    <property type="match status" value="1"/>
</dbReference>
<feature type="compositionally biased region" description="Polar residues" evidence="4">
    <location>
        <begin position="1"/>
        <end position="14"/>
    </location>
</feature>
<comment type="caution">
    <text evidence="6">The sequence shown here is derived from an EMBL/GenBank/DDBJ whole genome shotgun (WGS) entry which is preliminary data.</text>
</comment>
<feature type="compositionally biased region" description="Basic and acidic residues" evidence="4">
    <location>
        <begin position="269"/>
        <end position="282"/>
    </location>
</feature>
<evidence type="ECO:0000259" key="5">
    <source>
        <dbReference type="Pfam" id="PF02120"/>
    </source>
</evidence>
<keyword evidence="3" id="KW-1005">Bacterial flagellum biogenesis</keyword>
<evidence type="ECO:0000256" key="4">
    <source>
        <dbReference type="SAM" id="MobiDB-lite"/>
    </source>
</evidence>
<feature type="region of interest" description="Disordered" evidence="4">
    <location>
        <begin position="1"/>
        <end position="121"/>
    </location>
</feature>
<sequence length="639" mass="65980">MMQTLLTNTPSASVAPSADKNASLISSSDKGDQSSQSDLKGGFSDEMVKAQQADKATGARQGSKVAAGEQVAPDPLVKETVVTDKGEGRKHGDAKSLADTTVETAATDDKEKKMDEAESSASPIDFLQRLQDALKQDTSLVSPAVLYLAPAVEGDGNMLPQEDEATASADALVLDGKQGDGKKAAAGEAALLTQQAASLLKGVDAGAAAANDETPATEAVDGDTSAAMAVELKGDEKGKDTASADKGGKAALSDAERTALLSKVLPTEGVDKAPKGEGKNPVEADGNPKPAIPPMGHKEGAEKPSPLHTMNQAVPAQAGATRAFEEGLGRADSGTTTSTDAAQTQAVTEKGEQAKVAPAAKSDSQAVASSMATGAQTTPVAHAAEPVLTVPQQALASSESQGPQASLNALSAGLKQMEASDAPKTKADVKLDVKQKVAELGRNSALGTESTTQDNNHSQQVQQNSQPQAVNNDSKPTTDISARRDPQHLAHLKLASPETPVQLHQKVNLMLTDKLQQAEIQLDPLGLGKMKIQIQMGADNQANVHFVVQHGQTREMLEQAMPRLRDMLAGQGIQLGQTLVQQQPQQQSQGQSAFSGQGQSGQNGSGSFSETGQTEAEVTAAGSRLSMESTNDAGIDFYA</sequence>
<keyword evidence="6" id="KW-0969">Cilium</keyword>
<dbReference type="GO" id="GO:0009424">
    <property type="term" value="C:bacterial-type flagellum hook"/>
    <property type="evidence" value="ECO:0007669"/>
    <property type="project" value="InterPro"/>
</dbReference>
<gene>
    <name evidence="6" type="ORF">D9F05_20170</name>
</gene>
<dbReference type="GO" id="GO:0044780">
    <property type="term" value="P:bacterial-type flagellum assembly"/>
    <property type="evidence" value="ECO:0007669"/>
    <property type="project" value="InterPro"/>
</dbReference>
<organism evidence="6">
    <name type="scientific">Escherichia coli</name>
    <dbReference type="NCBI Taxonomy" id="562"/>
    <lineage>
        <taxon>Bacteria</taxon>
        <taxon>Pseudomonadati</taxon>
        <taxon>Pseudomonadota</taxon>
        <taxon>Gammaproteobacteria</taxon>
        <taxon>Enterobacterales</taxon>
        <taxon>Enterobacteriaceae</taxon>
        <taxon>Escherichia</taxon>
    </lineage>
</organism>
<feature type="compositionally biased region" description="Low complexity" evidence="4">
    <location>
        <begin position="331"/>
        <end position="348"/>
    </location>
</feature>
<feature type="region of interest" description="Disordered" evidence="4">
    <location>
        <begin position="329"/>
        <end position="362"/>
    </location>
</feature>
<dbReference type="CDD" id="cd17470">
    <property type="entry name" value="T3SS_Flik_C"/>
    <property type="match status" value="1"/>
</dbReference>
<feature type="compositionally biased region" description="Low complexity" evidence="4">
    <location>
        <begin position="579"/>
        <end position="597"/>
    </location>
</feature>
<comment type="function">
    <text evidence="1">Controls the length of the flagellar hook.</text>
</comment>
<dbReference type="PANTHER" id="PTHR37533:SF2">
    <property type="entry name" value="FLAGELLAR HOOK-LENGTH CONTROL PROTEIN"/>
    <property type="match status" value="1"/>
</dbReference>
<feature type="region of interest" description="Disordered" evidence="4">
    <location>
        <begin position="579"/>
        <end position="639"/>
    </location>
</feature>
<evidence type="ECO:0000256" key="2">
    <source>
        <dbReference type="ARBA" id="ARBA00009149"/>
    </source>
</evidence>
<name>A0A3L0W3K9_ECOLX</name>
<dbReference type="EMBL" id="RNRV01000048">
    <property type="protein sequence ID" value="MHO06632.1"/>
    <property type="molecule type" value="Genomic_DNA"/>
</dbReference>
<dbReference type="Gene3D" id="3.30.750.140">
    <property type="match status" value="1"/>
</dbReference>
<dbReference type="PRINTS" id="PR01007">
    <property type="entry name" value="FLGHOOKFLIK"/>
</dbReference>
<dbReference type="AlphaFoldDB" id="A0A3L0W3K9"/>
<feature type="compositionally biased region" description="Basic and acidic residues" evidence="4">
    <location>
        <begin position="81"/>
        <end position="96"/>
    </location>
</feature>
<feature type="compositionally biased region" description="Basic and acidic residues" evidence="4">
    <location>
        <begin position="107"/>
        <end position="116"/>
    </location>
</feature>
<feature type="domain" description="Flagellar hook-length control protein-like C-terminal" evidence="5">
    <location>
        <begin position="505"/>
        <end position="588"/>
    </location>
</feature>
<feature type="region of interest" description="Disordered" evidence="4">
    <location>
        <begin position="440"/>
        <end position="481"/>
    </location>
</feature>
<dbReference type="PANTHER" id="PTHR37533">
    <property type="entry name" value="FLAGELLAR HOOK-LENGTH CONTROL PROTEIN"/>
    <property type="match status" value="1"/>
</dbReference>
<accession>A0A3L0W3K9</accession>
<keyword evidence="6" id="KW-0282">Flagellum</keyword>
<feature type="compositionally biased region" description="Low complexity" evidence="4">
    <location>
        <begin position="23"/>
        <end position="40"/>
    </location>
</feature>
<dbReference type="InterPro" id="IPR001635">
    <property type="entry name" value="Flag_hook_Flik"/>
</dbReference>
<evidence type="ECO:0000256" key="3">
    <source>
        <dbReference type="ARBA" id="ARBA00022795"/>
    </source>
</evidence>
<keyword evidence="6" id="KW-0966">Cell projection</keyword>
<dbReference type="InterPro" id="IPR021136">
    <property type="entry name" value="Flagellar_hook_control-like_C"/>
</dbReference>
<feature type="compositionally biased region" description="Low complexity" evidence="4">
    <location>
        <begin position="453"/>
        <end position="472"/>
    </location>
</feature>
<dbReference type="InterPro" id="IPR052563">
    <property type="entry name" value="FliK"/>
</dbReference>